<dbReference type="GO" id="GO:0046983">
    <property type="term" value="F:protein dimerization activity"/>
    <property type="evidence" value="ECO:0007669"/>
    <property type="project" value="InterPro"/>
</dbReference>
<comment type="caution">
    <text evidence="2">The sequence shown here is derived from an EMBL/GenBank/DDBJ whole genome shotgun (WGS) entry which is preliminary data.</text>
</comment>
<dbReference type="AlphaFoldDB" id="A0A1E3XA10"/>
<protein>
    <submittedName>
        <fullName evidence="2">Methyltransferase</fullName>
    </submittedName>
</protein>
<dbReference type="InterPro" id="IPR012967">
    <property type="entry name" value="COMT_dimerisation"/>
</dbReference>
<accession>A0A1E3XA10</accession>
<dbReference type="Pfam" id="PF08100">
    <property type="entry name" value="Dimerisation"/>
    <property type="match status" value="1"/>
</dbReference>
<dbReference type="GO" id="GO:0008168">
    <property type="term" value="F:methyltransferase activity"/>
    <property type="evidence" value="ECO:0007669"/>
    <property type="project" value="UniProtKB-KW"/>
</dbReference>
<dbReference type="InterPro" id="IPR036390">
    <property type="entry name" value="WH_DNA-bd_sf"/>
</dbReference>
<dbReference type="Proteomes" id="UP000094056">
    <property type="component" value="Unassembled WGS sequence"/>
</dbReference>
<organism evidence="2 3">
    <name type="scientific">Candidatus Scalindua rubra</name>
    <dbReference type="NCBI Taxonomy" id="1872076"/>
    <lineage>
        <taxon>Bacteria</taxon>
        <taxon>Pseudomonadati</taxon>
        <taxon>Planctomycetota</taxon>
        <taxon>Candidatus Brocadiia</taxon>
        <taxon>Candidatus Brocadiales</taxon>
        <taxon>Candidatus Scalinduaceae</taxon>
        <taxon>Candidatus Scalindua</taxon>
    </lineage>
</organism>
<dbReference type="InterPro" id="IPR036388">
    <property type="entry name" value="WH-like_DNA-bd_sf"/>
</dbReference>
<sequence>MSNKDIHYLNEISYSYWKAQVLFVAVEMDLFTLIEGEGKSCKTVTKTLRTNLRATEMILNALVSLGLLN</sequence>
<dbReference type="SUPFAM" id="SSF46785">
    <property type="entry name" value="Winged helix' DNA-binding domain"/>
    <property type="match status" value="1"/>
</dbReference>
<evidence type="ECO:0000313" key="2">
    <source>
        <dbReference type="EMBL" id="ODS32443.1"/>
    </source>
</evidence>
<dbReference type="Gene3D" id="1.10.10.10">
    <property type="entry name" value="Winged helix-like DNA-binding domain superfamily/Winged helix DNA-binding domain"/>
    <property type="match status" value="1"/>
</dbReference>
<evidence type="ECO:0000259" key="1">
    <source>
        <dbReference type="Pfam" id="PF08100"/>
    </source>
</evidence>
<keyword evidence="2" id="KW-0489">Methyltransferase</keyword>
<gene>
    <name evidence="2" type="ORF">SCARUB_02431</name>
</gene>
<name>A0A1E3XA10_9BACT</name>
<feature type="domain" description="O-methyltransferase dimerisation" evidence="1">
    <location>
        <begin position="12"/>
        <end position="69"/>
    </location>
</feature>
<evidence type="ECO:0000313" key="3">
    <source>
        <dbReference type="Proteomes" id="UP000094056"/>
    </source>
</evidence>
<dbReference type="EMBL" id="MAYW01000062">
    <property type="protein sequence ID" value="ODS32443.1"/>
    <property type="molecule type" value="Genomic_DNA"/>
</dbReference>
<reference evidence="2 3" key="1">
    <citation type="submission" date="2016-07" db="EMBL/GenBank/DDBJ databases">
        <title>Draft genome of Scalindua rubra, obtained from a brine-seawater interface in the Red Sea, sheds light on salt adaptation in anammox bacteria.</title>
        <authorList>
            <person name="Speth D.R."/>
            <person name="Lagkouvardos I."/>
            <person name="Wang Y."/>
            <person name="Qian P.-Y."/>
            <person name="Dutilh B.E."/>
            <person name="Jetten M.S."/>
        </authorList>
    </citation>
    <scope>NUCLEOTIDE SEQUENCE [LARGE SCALE GENOMIC DNA]</scope>
    <source>
        <strain evidence="2">BSI-1</strain>
    </source>
</reference>
<dbReference type="GO" id="GO:0032259">
    <property type="term" value="P:methylation"/>
    <property type="evidence" value="ECO:0007669"/>
    <property type="project" value="UniProtKB-KW"/>
</dbReference>
<proteinExistence type="predicted"/>
<keyword evidence="2" id="KW-0808">Transferase</keyword>